<sequence length="157" mass="18699">MELNLTNLDHHEFEKKNNIYQFVNDFGVIYQVYFTIGADYFPDTYFKNYLKTFGFLPISSTDFSFDKKTSETIIYILADFLSQGDYIVMFVCDEKDNKQSVRNRLFNTWFKKYNDGSFDKFDLVFEKTTFVSAIISKNNPFYIDFKNSFPNLGNEYK</sequence>
<dbReference type="InterPro" id="IPR046167">
    <property type="entry name" value="DUF6169"/>
</dbReference>
<organism evidence="1 2">
    <name type="scientific">Emticicia aquatilis</name>
    <dbReference type="NCBI Taxonomy" id="1537369"/>
    <lineage>
        <taxon>Bacteria</taxon>
        <taxon>Pseudomonadati</taxon>
        <taxon>Bacteroidota</taxon>
        <taxon>Cytophagia</taxon>
        <taxon>Cytophagales</taxon>
        <taxon>Leadbetterellaceae</taxon>
        <taxon>Emticicia</taxon>
    </lineage>
</organism>
<dbReference type="Pfam" id="PF19666">
    <property type="entry name" value="DUF6169"/>
    <property type="match status" value="1"/>
</dbReference>
<comment type="caution">
    <text evidence="1">The sequence shown here is derived from an EMBL/GenBank/DDBJ whole genome shotgun (WGS) entry which is preliminary data.</text>
</comment>
<reference evidence="1" key="2">
    <citation type="submission" date="2020-09" db="EMBL/GenBank/DDBJ databases">
        <authorList>
            <person name="Sun Q."/>
            <person name="Zhou Y."/>
        </authorList>
    </citation>
    <scope>NUCLEOTIDE SEQUENCE</scope>
    <source>
        <strain evidence="1">CGMCC 1.15958</strain>
    </source>
</reference>
<accession>A0A916Z9Z7</accession>
<name>A0A916Z9Z7_9BACT</name>
<gene>
    <name evidence="1" type="ORF">GCM10011514_52360</name>
</gene>
<dbReference type="Proteomes" id="UP000609064">
    <property type="component" value="Unassembled WGS sequence"/>
</dbReference>
<reference evidence="1" key="1">
    <citation type="journal article" date="2014" name="Int. J. Syst. Evol. Microbiol.">
        <title>Complete genome sequence of Corynebacterium casei LMG S-19264T (=DSM 44701T), isolated from a smear-ripened cheese.</title>
        <authorList>
            <consortium name="US DOE Joint Genome Institute (JGI-PGF)"/>
            <person name="Walter F."/>
            <person name="Albersmeier A."/>
            <person name="Kalinowski J."/>
            <person name="Ruckert C."/>
        </authorList>
    </citation>
    <scope>NUCLEOTIDE SEQUENCE</scope>
    <source>
        <strain evidence="1">CGMCC 1.15958</strain>
    </source>
</reference>
<proteinExistence type="predicted"/>
<evidence type="ECO:0000313" key="1">
    <source>
        <dbReference type="EMBL" id="GGD81822.1"/>
    </source>
</evidence>
<dbReference type="EMBL" id="BMKK01000018">
    <property type="protein sequence ID" value="GGD81822.1"/>
    <property type="molecule type" value="Genomic_DNA"/>
</dbReference>
<keyword evidence="2" id="KW-1185">Reference proteome</keyword>
<protein>
    <submittedName>
        <fullName evidence="1">Uncharacterized protein</fullName>
    </submittedName>
</protein>
<evidence type="ECO:0000313" key="2">
    <source>
        <dbReference type="Proteomes" id="UP000609064"/>
    </source>
</evidence>
<dbReference type="AlphaFoldDB" id="A0A916Z9Z7"/>
<dbReference type="RefSeq" id="WP_188771145.1">
    <property type="nucleotide sequence ID" value="NZ_BMKK01000018.1"/>
</dbReference>